<keyword evidence="4" id="KW-1003">Cell membrane</keyword>
<feature type="transmembrane region" description="Helical" evidence="12">
    <location>
        <begin position="188"/>
        <end position="211"/>
    </location>
</feature>
<proteinExistence type="inferred from homology"/>
<dbReference type="Gene3D" id="1.20.1730.10">
    <property type="entry name" value="Sodium/glucose cotransporter"/>
    <property type="match status" value="1"/>
</dbReference>
<accession>X0TDI9</accession>
<keyword evidence="5 12" id="KW-0812">Transmembrane</keyword>
<keyword evidence="7 12" id="KW-1133">Transmembrane helix</keyword>
<keyword evidence="9" id="KW-0406">Ion transport</keyword>
<feature type="transmembrane region" description="Helical" evidence="12">
    <location>
        <begin position="12"/>
        <end position="33"/>
    </location>
</feature>
<dbReference type="GO" id="GO:0006814">
    <property type="term" value="P:sodium ion transport"/>
    <property type="evidence" value="ECO:0007669"/>
    <property type="project" value="UniProtKB-KW"/>
</dbReference>
<evidence type="ECO:0000256" key="8">
    <source>
        <dbReference type="ARBA" id="ARBA00023053"/>
    </source>
</evidence>
<dbReference type="InterPro" id="IPR001734">
    <property type="entry name" value="Na/solute_symporter"/>
</dbReference>
<evidence type="ECO:0000313" key="13">
    <source>
        <dbReference type="EMBL" id="GAF74115.1"/>
    </source>
</evidence>
<evidence type="ECO:0008006" key="14">
    <source>
        <dbReference type="Google" id="ProtNLM"/>
    </source>
</evidence>
<feature type="transmembrane region" description="Helical" evidence="12">
    <location>
        <begin position="127"/>
        <end position="150"/>
    </location>
</feature>
<evidence type="ECO:0000256" key="1">
    <source>
        <dbReference type="ARBA" id="ARBA00004651"/>
    </source>
</evidence>
<reference evidence="13" key="1">
    <citation type="journal article" date="2014" name="Front. Microbiol.">
        <title>High frequency of phylogenetically diverse reductive dehalogenase-homologous genes in deep subseafloor sedimentary metagenomes.</title>
        <authorList>
            <person name="Kawai M."/>
            <person name="Futagami T."/>
            <person name="Toyoda A."/>
            <person name="Takaki Y."/>
            <person name="Nishi S."/>
            <person name="Hori S."/>
            <person name="Arai W."/>
            <person name="Tsubouchi T."/>
            <person name="Morono Y."/>
            <person name="Uchiyama I."/>
            <person name="Ito T."/>
            <person name="Fujiyama A."/>
            <person name="Inagaki F."/>
            <person name="Takami H."/>
        </authorList>
    </citation>
    <scope>NUCLEOTIDE SEQUENCE</scope>
    <source>
        <strain evidence="13">Expedition CK06-06</strain>
    </source>
</reference>
<dbReference type="EMBL" id="BARS01008110">
    <property type="protein sequence ID" value="GAF74115.1"/>
    <property type="molecule type" value="Genomic_DNA"/>
</dbReference>
<name>X0TDI9_9ZZZZ</name>
<feature type="non-terminal residue" evidence="13">
    <location>
        <position position="1"/>
    </location>
</feature>
<feature type="transmembrane region" description="Helical" evidence="12">
    <location>
        <begin position="248"/>
        <end position="270"/>
    </location>
</feature>
<feature type="transmembrane region" description="Helical" evidence="12">
    <location>
        <begin position="223"/>
        <end position="241"/>
    </location>
</feature>
<dbReference type="GO" id="GO:0005886">
    <property type="term" value="C:plasma membrane"/>
    <property type="evidence" value="ECO:0007669"/>
    <property type="project" value="UniProtKB-SubCell"/>
</dbReference>
<dbReference type="InterPro" id="IPR038377">
    <property type="entry name" value="Na/Glc_symporter_sf"/>
</dbReference>
<dbReference type="GO" id="GO:0015293">
    <property type="term" value="F:symporter activity"/>
    <property type="evidence" value="ECO:0007669"/>
    <property type="project" value="UniProtKB-KW"/>
</dbReference>
<evidence type="ECO:0000256" key="7">
    <source>
        <dbReference type="ARBA" id="ARBA00022989"/>
    </source>
</evidence>
<evidence type="ECO:0000256" key="10">
    <source>
        <dbReference type="ARBA" id="ARBA00023136"/>
    </source>
</evidence>
<evidence type="ECO:0000256" key="11">
    <source>
        <dbReference type="ARBA" id="ARBA00023201"/>
    </source>
</evidence>
<comment type="subcellular location">
    <subcellularLocation>
        <location evidence="1">Cell membrane</location>
        <topology evidence="1">Multi-pass membrane protein</topology>
    </subcellularLocation>
</comment>
<dbReference type="PANTHER" id="PTHR48086">
    <property type="entry name" value="SODIUM/PROLINE SYMPORTER-RELATED"/>
    <property type="match status" value="1"/>
</dbReference>
<evidence type="ECO:0000256" key="6">
    <source>
        <dbReference type="ARBA" id="ARBA00022847"/>
    </source>
</evidence>
<sequence length="379" mass="42534">GGQMAVMITDFVQAVILCVAVIMLFVLTFIYIGDIGGLISQFPEDFLKPIRQPYNWSYLVFTVFALTLLTYNASWALVQKYNCVRSEKDARKMIYYVALLMFIFPPIFFFPGMAARVILPNLENAKFAYAAISLKILPIGLMGFILAAMLSATLSTLGSEYNTLSGVLTRDFYKNIINPKASEKREIFFGRISTLIIGTITMFLAILYSYLEGLTLMDIMFRFFSAFGPPIMIPLILGLLFKKFNSRGVIFGMIAGTAVGVILIMANFFLTQKYAGLMETNARVDFWLRSGWNSAATMLNIFATLLGMWIGTVTKETPAEEKERVEEFFKDLERPYELDSTAAKTTSPFRIIGLTLAAFGCAIIAISFLVLIFYNDMRA</sequence>
<keyword evidence="10 12" id="KW-0472">Membrane</keyword>
<evidence type="ECO:0000256" key="3">
    <source>
        <dbReference type="ARBA" id="ARBA00022448"/>
    </source>
</evidence>
<keyword evidence="3" id="KW-0813">Transport</keyword>
<evidence type="ECO:0000256" key="5">
    <source>
        <dbReference type="ARBA" id="ARBA00022692"/>
    </source>
</evidence>
<feature type="non-terminal residue" evidence="13">
    <location>
        <position position="379"/>
    </location>
</feature>
<dbReference type="PROSITE" id="PS50283">
    <property type="entry name" value="NA_SOLUT_SYMP_3"/>
    <property type="match status" value="1"/>
</dbReference>
<evidence type="ECO:0000256" key="12">
    <source>
        <dbReference type="SAM" id="Phobius"/>
    </source>
</evidence>
<dbReference type="AlphaFoldDB" id="X0TDI9"/>
<comment type="caution">
    <text evidence="13">The sequence shown here is derived from an EMBL/GenBank/DDBJ whole genome shotgun (WGS) entry which is preliminary data.</text>
</comment>
<dbReference type="InterPro" id="IPR050277">
    <property type="entry name" value="Sodium:Solute_Symporter"/>
</dbReference>
<keyword evidence="8" id="KW-0915">Sodium</keyword>
<feature type="transmembrane region" description="Helical" evidence="12">
    <location>
        <begin position="351"/>
        <end position="374"/>
    </location>
</feature>
<evidence type="ECO:0000256" key="2">
    <source>
        <dbReference type="ARBA" id="ARBA00006434"/>
    </source>
</evidence>
<protein>
    <recommendedName>
        <fullName evidence="14">Sodium transporter</fullName>
    </recommendedName>
</protein>
<evidence type="ECO:0000256" key="4">
    <source>
        <dbReference type="ARBA" id="ARBA00022475"/>
    </source>
</evidence>
<comment type="similarity">
    <text evidence="2">Belongs to the sodium:solute symporter (SSF) (TC 2.A.21) family.</text>
</comment>
<gene>
    <name evidence="13" type="ORF">S01H1_15537</name>
</gene>
<organism evidence="13">
    <name type="scientific">marine sediment metagenome</name>
    <dbReference type="NCBI Taxonomy" id="412755"/>
    <lineage>
        <taxon>unclassified sequences</taxon>
        <taxon>metagenomes</taxon>
        <taxon>ecological metagenomes</taxon>
    </lineage>
</organism>
<dbReference type="Pfam" id="PF00474">
    <property type="entry name" value="SSF"/>
    <property type="match status" value="1"/>
</dbReference>
<keyword evidence="11" id="KW-0739">Sodium transport</keyword>
<feature type="transmembrane region" description="Helical" evidence="12">
    <location>
        <begin position="290"/>
        <end position="314"/>
    </location>
</feature>
<feature type="transmembrane region" description="Helical" evidence="12">
    <location>
        <begin position="53"/>
        <end position="73"/>
    </location>
</feature>
<feature type="transmembrane region" description="Helical" evidence="12">
    <location>
        <begin position="94"/>
        <end position="115"/>
    </location>
</feature>
<evidence type="ECO:0000256" key="9">
    <source>
        <dbReference type="ARBA" id="ARBA00023065"/>
    </source>
</evidence>
<keyword evidence="6" id="KW-0769">Symport</keyword>
<dbReference type="PANTHER" id="PTHR48086:SF3">
    <property type="entry name" value="SODIUM_PROLINE SYMPORTER"/>
    <property type="match status" value="1"/>
</dbReference>